<reference evidence="1 2" key="1">
    <citation type="journal article" date="2018" name="Sci. Rep.">
        <title>Genomic signatures of local adaptation to the degree of environmental predictability in rotifers.</title>
        <authorList>
            <person name="Franch-Gras L."/>
            <person name="Hahn C."/>
            <person name="Garcia-Roger E.M."/>
            <person name="Carmona M.J."/>
            <person name="Serra M."/>
            <person name="Gomez A."/>
        </authorList>
    </citation>
    <scope>NUCLEOTIDE SEQUENCE [LARGE SCALE GENOMIC DNA]</scope>
    <source>
        <strain evidence="1">HYR1</strain>
    </source>
</reference>
<accession>A0A3M7T8D9</accession>
<dbReference type="EMBL" id="REGN01000148">
    <property type="protein sequence ID" value="RNA44118.1"/>
    <property type="molecule type" value="Genomic_DNA"/>
</dbReference>
<evidence type="ECO:0000313" key="2">
    <source>
        <dbReference type="Proteomes" id="UP000276133"/>
    </source>
</evidence>
<dbReference type="AlphaFoldDB" id="A0A3M7T8D9"/>
<protein>
    <submittedName>
        <fullName evidence="1">Uncharacterized protein</fullName>
    </submittedName>
</protein>
<sequence length="120" mass="14011">MYILLGYLMQKISHISEFSCNFSIKVFTILLPSSKFFKSGLGLNLRLLVLSVQRVEFSLRRDKPNCDNPKIKKKLPFKTCNKLILAYILTYNKNLASANTHYNVRLFNRIFGTDWIKVMD</sequence>
<evidence type="ECO:0000313" key="1">
    <source>
        <dbReference type="EMBL" id="RNA44118.1"/>
    </source>
</evidence>
<organism evidence="1 2">
    <name type="scientific">Brachionus plicatilis</name>
    <name type="common">Marine rotifer</name>
    <name type="synonym">Brachionus muelleri</name>
    <dbReference type="NCBI Taxonomy" id="10195"/>
    <lineage>
        <taxon>Eukaryota</taxon>
        <taxon>Metazoa</taxon>
        <taxon>Spiralia</taxon>
        <taxon>Gnathifera</taxon>
        <taxon>Rotifera</taxon>
        <taxon>Eurotatoria</taxon>
        <taxon>Monogononta</taxon>
        <taxon>Pseudotrocha</taxon>
        <taxon>Ploima</taxon>
        <taxon>Brachionidae</taxon>
        <taxon>Brachionus</taxon>
    </lineage>
</organism>
<keyword evidence="2" id="KW-1185">Reference proteome</keyword>
<dbReference type="Proteomes" id="UP000276133">
    <property type="component" value="Unassembled WGS sequence"/>
</dbReference>
<name>A0A3M7T8D9_BRAPC</name>
<proteinExistence type="predicted"/>
<comment type="caution">
    <text evidence="1">The sequence shown here is derived from an EMBL/GenBank/DDBJ whole genome shotgun (WGS) entry which is preliminary data.</text>
</comment>
<gene>
    <name evidence="1" type="ORF">BpHYR1_040877</name>
</gene>